<reference evidence="9 10" key="1">
    <citation type="submission" date="2019-08" db="EMBL/GenBank/DDBJ databases">
        <title>In-depth cultivation of the pig gut microbiome towards novel bacterial diversity and tailored functional studies.</title>
        <authorList>
            <person name="Wylensek D."/>
            <person name="Hitch T.C.A."/>
            <person name="Clavel T."/>
        </authorList>
    </citation>
    <scope>NUCLEOTIDE SEQUENCE [LARGE SCALE GENOMIC DNA]</scope>
    <source>
        <strain evidence="9 10">MUC/MUC-530-WT-4D</strain>
    </source>
</reference>
<dbReference type="Pfam" id="PF13177">
    <property type="entry name" value="DNA_pol3_delta2"/>
    <property type="match status" value="1"/>
</dbReference>
<evidence type="ECO:0000256" key="4">
    <source>
        <dbReference type="ARBA" id="ARBA00022695"/>
    </source>
</evidence>
<dbReference type="GO" id="GO:0009360">
    <property type="term" value="C:DNA polymerase III complex"/>
    <property type="evidence" value="ECO:0007669"/>
    <property type="project" value="InterPro"/>
</dbReference>
<sequence>MAGFKDIIGHKQIIEHLENAIRMDKVSHAYILNGPAESGKMMIAEAFAMALQCEKNQAEPCLECRSCKQAMDHNQPDIIYVRHEKPNTISVDDIRTQLNNDIVIKPYSSKYKVYIVDEAEKMNQQAQNALLKTIEEPPAYAVILLLTTNADSFLPTILSRCITLNLKAVKDDVIKSFLMDKYKIPDYQADVCTAFAQGNVGKAIQLASSDSFNELKAAALQLMKRLDDIDLYEMSSAVKQISEYKLQINDYFDLMMIWFRDILYMKATNDVNGLIFKDEVYDIKKQAAKRSYNGIENILEALSKAKIRLNANVNFDLVIELLLLTIKEN</sequence>
<dbReference type="Pfam" id="PF09115">
    <property type="entry name" value="DNApol3-delta_C"/>
    <property type="match status" value="1"/>
</dbReference>
<dbReference type="EC" id="2.7.7.7" evidence="1"/>
<keyword evidence="3" id="KW-0808">Transferase</keyword>
<keyword evidence="5" id="KW-0235">DNA replication</keyword>
<evidence type="ECO:0000256" key="5">
    <source>
        <dbReference type="ARBA" id="ARBA00022705"/>
    </source>
</evidence>
<dbReference type="GO" id="GO:0006261">
    <property type="term" value="P:DNA-templated DNA replication"/>
    <property type="evidence" value="ECO:0007669"/>
    <property type="project" value="TreeGrafter"/>
</dbReference>
<dbReference type="GO" id="GO:0003677">
    <property type="term" value="F:DNA binding"/>
    <property type="evidence" value="ECO:0007669"/>
    <property type="project" value="InterPro"/>
</dbReference>
<comment type="caution">
    <text evidence="9">The sequence shown here is derived from an EMBL/GenBank/DDBJ whole genome shotgun (WGS) entry which is preliminary data.</text>
</comment>
<dbReference type="Gene3D" id="3.40.50.300">
    <property type="entry name" value="P-loop containing nucleotide triphosphate hydrolases"/>
    <property type="match status" value="1"/>
</dbReference>
<comment type="catalytic activity">
    <reaction evidence="7">
        <text>DNA(n) + a 2'-deoxyribonucleoside 5'-triphosphate = DNA(n+1) + diphosphate</text>
        <dbReference type="Rhea" id="RHEA:22508"/>
        <dbReference type="Rhea" id="RHEA-COMP:17339"/>
        <dbReference type="Rhea" id="RHEA-COMP:17340"/>
        <dbReference type="ChEBI" id="CHEBI:33019"/>
        <dbReference type="ChEBI" id="CHEBI:61560"/>
        <dbReference type="ChEBI" id="CHEBI:173112"/>
        <dbReference type="EC" id="2.7.7.7"/>
    </reaction>
</comment>
<dbReference type="Proteomes" id="UP000474024">
    <property type="component" value="Unassembled WGS sequence"/>
</dbReference>
<evidence type="ECO:0000256" key="3">
    <source>
        <dbReference type="ARBA" id="ARBA00022679"/>
    </source>
</evidence>
<dbReference type="InterPro" id="IPR015199">
    <property type="entry name" value="DNA_pol_III_delta_C"/>
</dbReference>
<gene>
    <name evidence="9" type="ORF">FYJ75_01385</name>
</gene>
<dbReference type="SUPFAM" id="SSF52540">
    <property type="entry name" value="P-loop containing nucleoside triphosphate hydrolases"/>
    <property type="match status" value="1"/>
</dbReference>
<keyword evidence="6" id="KW-0239">DNA-directed DNA polymerase</keyword>
<dbReference type="RefSeq" id="WP_154428091.1">
    <property type="nucleotide sequence ID" value="NZ_VUNI01000002.1"/>
</dbReference>
<evidence type="ECO:0000313" key="9">
    <source>
        <dbReference type="EMBL" id="MST73687.1"/>
    </source>
</evidence>
<keyword evidence="10" id="KW-1185">Reference proteome</keyword>
<dbReference type="EMBL" id="VUNI01000002">
    <property type="protein sequence ID" value="MST73687.1"/>
    <property type="molecule type" value="Genomic_DNA"/>
</dbReference>
<evidence type="ECO:0000259" key="8">
    <source>
        <dbReference type="Pfam" id="PF09115"/>
    </source>
</evidence>
<protein>
    <recommendedName>
        <fullName evidence="2">DNA polymerase III subunit delta'</fullName>
        <ecNumber evidence="1">2.7.7.7</ecNumber>
    </recommendedName>
</protein>
<dbReference type="GO" id="GO:0003887">
    <property type="term" value="F:DNA-directed DNA polymerase activity"/>
    <property type="evidence" value="ECO:0007669"/>
    <property type="project" value="UniProtKB-KW"/>
</dbReference>
<dbReference type="AlphaFoldDB" id="A0A6L5YNG0"/>
<keyword evidence="4" id="KW-0548">Nucleotidyltransferase</keyword>
<dbReference type="PANTHER" id="PTHR11669">
    <property type="entry name" value="REPLICATION FACTOR C / DNA POLYMERASE III GAMMA-TAU SUBUNIT"/>
    <property type="match status" value="1"/>
</dbReference>
<dbReference type="InterPro" id="IPR027417">
    <property type="entry name" value="P-loop_NTPase"/>
</dbReference>
<dbReference type="PANTHER" id="PTHR11669:SF8">
    <property type="entry name" value="DNA POLYMERASE III SUBUNIT DELTA"/>
    <property type="match status" value="1"/>
</dbReference>
<proteinExistence type="predicted"/>
<dbReference type="InterPro" id="IPR050238">
    <property type="entry name" value="DNA_Rep/Repair_Clamp_Loader"/>
</dbReference>
<feature type="domain" description="DNA polymerase III delta subunit C-terminal" evidence="8">
    <location>
        <begin position="225"/>
        <end position="326"/>
    </location>
</feature>
<evidence type="ECO:0000256" key="1">
    <source>
        <dbReference type="ARBA" id="ARBA00012417"/>
    </source>
</evidence>
<evidence type="ECO:0000256" key="6">
    <source>
        <dbReference type="ARBA" id="ARBA00022932"/>
    </source>
</evidence>
<name>A0A6L5YNG0_9FIRM</name>
<organism evidence="9 10">
    <name type="scientific">Roseburia porci</name>
    <dbReference type="NCBI Taxonomy" id="2605790"/>
    <lineage>
        <taxon>Bacteria</taxon>
        <taxon>Bacillati</taxon>
        <taxon>Bacillota</taxon>
        <taxon>Clostridia</taxon>
        <taxon>Lachnospirales</taxon>
        <taxon>Lachnospiraceae</taxon>
        <taxon>Roseburia</taxon>
    </lineage>
</organism>
<evidence type="ECO:0000256" key="2">
    <source>
        <dbReference type="ARBA" id="ARBA00014363"/>
    </source>
</evidence>
<evidence type="ECO:0000256" key="7">
    <source>
        <dbReference type="ARBA" id="ARBA00049244"/>
    </source>
</evidence>
<evidence type="ECO:0000313" key="10">
    <source>
        <dbReference type="Proteomes" id="UP000474024"/>
    </source>
</evidence>
<accession>A0A6L5YNG0</accession>